<evidence type="ECO:0000313" key="1">
    <source>
        <dbReference type="EMBL" id="CAH1395293.1"/>
    </source>
</evidence>
<protein>
    <submittedName>
        <fullName evidence="1">Uncharacterized protein</fullName>
    </submittedName>
</protein>
<evidence type="ECO:0000313" key="2">
    <source>
        <dbReference type="Proteomes" id="UP001152798"/>
    </source>
</evidence>
<organism evidence="1 2">
    <name type="scientific">Nezara viridula</name>
    <name type="common">Southern green stink bug</name>
    <name type="synonym">Cimex viridulus</name>
    <dbReference type="NCBI Taxonomy" id="85310"/>
    <lineage>
        <taxon>Eukaryota</taxon>
        <taxon>Metazoa</taxon>
        <taxon>Ecdysozoa</taxon>
        <taxon>Arthropoda</taxon>
        <taxon>Hexapoda</taxon>
        <taxon>Insecta</taxon>
        <taxon>Pterygota</taxon>
        <taxon>Neoptera</taxon>
        <taxon>Paraneoptera</taxon>
        <taxon>Hemiptera</taxon>
        <taxon>Heteroptera</taxon>
        <taxon>Panheteroptera</taxon>
        <taxon>Pentatomomorpha</taxon>
        <taxon>Pentatomoidea</taxon>
        <taxon>Pentatomidae</taxon>
        <taxon>Pentatominae</taxon>
        <taxon>Nezara</taxon>
    </lineage>
</organism>
<gene>
    <name evidence="1" type="ORF">NEZAVI_LOCUS5593</name>
</gene>
<proteinExistence type="predicted"/>
<sequence>MKTKFCFQICFTAILGIIGNTAFCAPLHLNILNKETPLEESRNLATTSYSHNLKEMTSAKNEVYHLFEPQLITFLFRKLLTRTHDWKEHMRHVADNFVSSYFNPDNSSVPSKLCKAGKEAAIQAPHFTPVSYKLGKKNHKRNVNKQTSHEEEIKKPFNFSPMVQFIPASLDLSNKIMFYQPQLIINGSVYIEQKKDPKPTQMQEMLNFNLNRSNTSNANNT</sequence>
<keyword evidence="2" id="KW-1185">Reference proteome</keyword>
<reference evidence="1" key="1">
    <citation type="submission" date="2022-01" db="EMBL/GenBank/DDBJ databases">
        <authorList>
            <person name="King R."/>
        </authorList>
    </citation>
    <scope>NUCLEOTIDE SEQUENCE</scope>
</reference>
<accession>A0A9P0H2P8</accession>
<dbReference type="EMBL" id="OV725079">
    <property type="protein sequence ID" value="CAH1395293.1"/>
    <property type="molecule type" value="Genomic_DNA"/>
</dbReference>
<name>A0A9P0H2P8_NEZVI</name>
<dbReference type="AlphaFoldDB" id="A0A9P0H2P8"/>
<dbReference type="Proteomes" id="UP001152798">
    <property type="component" value="Chromosome 3"/>
</dbReference>
<dbReference type="OrthoDB" id="6616035at2759"/>